<evidence type="ECO:0000313" key="1">
    <source>
        <dbReference type="EMBL" id="XBH04328.1"/>
    </source>
</evidence>
<sequence>MSGDSLSSAAQAGLTYVETEDRRTIAALGFRLTFFRVEDRWSHALAVDGESGPAGSEGLVEVVEGDPDRDDRTRVVSPTYQEVQEHAVPEGICLLLTGQSTPHHFSAVVTARLEANGVTIEFDVADRCREPVVTLGAMYLVRLGSSDLIDAGTGRITWEGNALGAGRLEFVADDPASVSLSEAGRRASRVQALARIVPTERTQRLLYRWRWSPSAPAVTVES</sequence>
<name>A0AAU7CFV6_9BACT</name>
<gene>
    <name evidence="1" type="ORF">V5E97_39455</name>
</gene>
<reference evidence="1" key="1">
    <citation type="submission" date="2024-05" db="EMBL/GenBank/DDBJ databases">
        <title>Planctomycetes of the genus Singulisphaera possess chitinolytic capabilities.</title>
        <authorList>
            <person name="Ivanova A."/>
        </authorList>
    </citation>
    <scope>NUCLEOTIDE SEQUENCE</scope>
    <source>
        <strain evidence="1">Ch08T</strain>
    </source>
</reference>
<dbReference type="EMBL" id="CP155447">
    <property type="protein sequence ID" value="XBH04328.1"/>
    <property type="molecule type" value="Genomic_DNA"/>
</dbReference>
<protein>
    <recommendedName>
        <fullName evidence="2">DUF2163 domain-containing protein</fullName>
    </recommendedName>
</protein>
<dbReference type="AlphaFoldDB" id="A0AAU7CFV6"/>
<evidence type="ECO:0008006" key="2">
    <source>
        <dbReference type="Google" id="ProtNLM"/>
    </source>
</evidence>
<accession>A0AAU7CFV6</accession>
<dbReference type="RefSeq" id="WP_406697080.1">
    <property type="nucleotide sequence ID" value="NZ_CP155447.1"/>
</dbReference>
<organism evidence="1">
    <name type="scientific">Singulisphaera sp. Ch08</name>
    <dbReference type="NCBI Taxonomy" id="3120278"/>
    <lineage>
        <taxon>Bacteria</taxon>
        <taxon>Pseudomonadati</taxon>
        <taxon>Planctomycetota</taxon>
        <taxon>Planctomycetia</taxon>
        <taxon>Isosphaerales</taxon>
        <taxon>Isosphaeraceae</taxon>
        <taxon>Singulisphaera</taxon>
    </lineage>
</organism>
<proteinExistence type="predicted"/>